<sequence>MSTKNQTAKTTSTTRTTATAKTIRRKTATQRWGAGQNARPDEARLKLILAARTCYAEQAIEQTTMADIATRARVARATLYRYFPNREAVMLAVFREEARDFLEQFRRTVGEAESFCEFLLDYLVFTLKNAPKTPLHQALFSEQAALWVSRNYLGDPESMQLTTDFFRESFRVARRVGEIRDDLDLDEIVGYGARLLLSLLLLPPTEYKTEAQLRGYLERHFLRALRAQPAEPGRVKSRG</sequence>
<reference evidence="7" key="1">
    <citation type="submission" date="2017-03" db="EMBL/GenBank/DDBJ databases">
        <authorList>
            <consortium name="AG Boll"/>
        </authorList>
    </citation>
    <scope>NUCLEOTIDE SEQUENCE [LARGE SCALE GENOMIC DNA]</scope>
    <source>
        <strain evidence="7">Chol</strain>
    </source>
</reference>
<evidence type="ECO:0000256" key="2">
    <source>
        <dbReference type="ARBA" id="ARBA00023125"/>
    </source>
</evidence>
<evidence type="ECO:0000256" key="3">
    <source>
        <dbReference type="ARBA" id="ARBA00023163"/>
    </source>
</evidence>
<dbReference type="RefSeq" id="WP_154715844.1">
    <property type="nucleotide sequence ID" value="NZ_LT837803.1"/>
</dbReference>
<dbReference type="Proteomes" id="UP000242886">
    <property type="component" value="Chromosome SDENCHOL"/>
</dbReference>
<evidence type="ECO:0000256" key="5">
    <source>
        <dbReference type="SAM" id="MobiDB-lite"/>
    </source>
</evidence>
<evidence type="ECO:0000313" key="7">
    <source>
        <dbReference type="EMBL" id="SMB21927.1"/>
    </source>
</evidence>
<evidence type="ECO:0000259" key="6">
    <source>
        <dbReference type="PROSITE" id="PS50977"/>
    </source>
</evidence>
<keyword evidence="2 4" id="KW-0238">DNA-binding</keyword>
<dbReference type="Gene3D" id="1.10.357.10">
    <property type="entry name" value="Tetracycline Repressor, domain 2"/>
    <property type="match status" value="1"/>
</dbReference>
<dbReference type="Pfam" id="PF00440">
    <property type="entry name" value="TetR_N"/>
    <property type="match status" value="1"/>
</dbReference>
<feature type="region of interest" description="Disordered" evidence="5">
    <location>
        <begin position="1"/>
        <end position="37"/>
    </location>
</feature>
<keyword evidence="8" id="KW-1185">Reference proteome</keyword>
<name>A0A7Z7HPL8_9PROT</name>
<dbReference type="PRINTS" id="PR00455">
    <property type="entry name" value="HTHTETR"/>
</dbReference>
<evidence type="ECO:0000256" key="4">
    <source>
        <dbReference type="PROSITE-ProRule" id="PRU00335"/>
    </source>
</evidence>
<keyword evidence="3" id="KW-0804">Transcription</keyword>
<dbReference type="PANTHER" id="PTHR30055">
    <property type="entry name" value="HTH-TYPE TRANSCRIPTIONAL REGULATOR RUTR"/>
    <property type="match status" value="1"/>
</dbReference>
<proteinExistence type="predicted"/>
<feature type="domain" description="HTH tetR-type" evidence="6">
    <location>
        <begin position="41"/>
        <end position="101"/>
    </location>
</feature>
<dbReference type="InterPro" id="IPR050109">
    <property type="entry name" value="HTH-type_TetR-like_transc_reg"/>
</dbReference>
<dbReference type="InterPro" id="IPR009057">
    <property type="entry name" value="Homeodomain-like_sf"/>
</dbReference>
<keyword evidence="1" id="KW-0805">Transcription regulation</keyword>
<protein>
    <submittedName>
        <fullName evidence="7">Transcriptional regulatory protein</fullName>
    </submittedName>
</protein>
<dbReference type="EMBL" id="LT837803">
    <property type="protein sequence ID" value="SMB21927.1"/>
    <property type="molecule type" value="Genomic_DNA"/>
</dbReference>
<dbReference type="PANTHER" id="PTHR30055:SF234">
    <property type="entry name" value="HTH-TYPE TRANSCRIPTIONAL REGULATOR BETI"/>
    <property type="match status" value="1"/>
</dbReference>
<dbReference type="GO" id="GO:0003700">
    <property type="term" value="F:DNA-binding transcription factor activity"/>
    <property type="evidence" value="ECO:0007669"/>
    <property type="project" value="TreeGrafter"/>
</dbReference>
<dbReference type="GO" id="GO:0000976">
    <property type="term" value="F:transcription cis-regulatory region binding"/>
    <property type="evidence" value="ECO:0007669"/>
    <property type="project" value="TreeGrafter"/>
</dbReference>
<accession>A0A7Z7HPL8</accession>
<dbReference type="InterPro" id="IPR001647">
    <property type="entry name" value="HTH_TetR"/>
</dbReference>
<dbReference type="SUPFAM" id="SSF46689">
    <property type="entry name" value="Homeodomain-like"/>
    <property type="match status" value="1"/>
</dbReference>
<feature type="compositionally biased region" description="Low complexity" evidence="5">
    <location>
        <begin position="1"/>
        <end position="21"/>
    </location>
</feature>
<gene>
    <name evidence="7" type="ORF">SDENCHOL_10439</name>
</gene>
<dbReference type="AlphaFoldDB" id="A0A7Z7HPL8"/>
<dbReference type="PROSITE" id="PS50977">
    <property type="entry name" value="HTH_TETR_2"/>
    <property type="match status" value="1"/>
</dbReference>
<evidence type="ECO:0000256" key="1">
    <source>
        <dbReference type="ARBA" id="ARBA00023015"/>
    </source>
</evidence>
<feature type="DNA-binding region" description="H-T-H motif" evidence="4">
    <location>
        <begin position="64"/>
        <end position="83"/>
    </location>
</feature>
<evidence type="ECO:0000313" key="8">
    <source>
        <dbReference type="Proteomes" id="UP000242886"/>
    </source>
</evidence>
<organism evidence="7 8">
    <name type="scientific">Sterolibacterium denitrificans</name>
    <dbReference type="NCBI Taxonomy" id="157592"/>
    <lineage>
        <taxon>Bacteria</taxon>
        <taxon>Pseudomonadati</taxon>
        <taxon>Pseudomonadota</taxon>
        <taxon>Betaproteobacteria</taxon>
        <taxon>Nitrosomonadales</taxon>
        <taxon>Sterolibacteriaceae</taxon>
        <taxon>Sterolibacterium</taxon>
    </lineage>
</organism>